<proteinExistence type="predicted"/>
<protein>
    <submittedName>
        <fullName evidence="2">Metal-dependent hydrolase</fullName>
    </submittedName>
</protein>
<dbReference type="RefSeq" id="WP_310911017.1">
    <property type="nucleotide sequence ID" value="NZ_JAVLVT010000001.1"/>
</dbReference>
<name>A0ABU2H2M7_9ACTN</name>
<feature type="transmembrane region" description="Helical" evidence="1">
    <location>
        <begin position="135"/>
        <end position="153"/>
    </location>
</feature>
<keyword evidence="2" id="KW-0378">Hydrolase</keyword>
<comment type="caution">
    <text evidence="2">The sequence shown here is derived from an EMBL/GenBank/DDBJ whole genome shotgun (WGS) entry which is preliminary data.</text>
</comment>
<feature type="transmembrane region" description="Helical" evidence="1">
    <location>
        <begin position="209"/>
        <end position="228"/>
    </location>
</feature>
<accession>A0ABU2H2M7</accession>
<dbReference type="Proteomes" id="UP001250214">
    <property type="component" value="Unassembled WGS sequence"/>
</dbReference>
<gene>
    <name evidence="2" type="ORF">RIF23_04485</name>
</gene>
<dbReference type="Pfam" id="PF04307">
    <property type="entry name" value="YdjM"/>
    <property type="match status" value="2"/>
</dbReference>
<keyword evidence="1" id="KW-0812">Transmembrane</keyword>
<evidence type="ECO:0000313" key="3">
    <source>
        <dbReference type="Proteomes" id="UP001250214"/>
    </source>
</evidence>
<sequence length="235" mass="24689">MMGHTHALSGAAGWMAAVPLVQDTELAGISIQLGPGEIVAGALVCAGSALLPDLDHRSATITQTYGIVTRTLSRVINWAFGGHRNGTHSLFFAALAGVGAGALALVNELAVQIFVFLMIGIALRGLGLGVPKNQTASEVINALVTAGIVLALYSAGVDYAWMGLAVAFGCLLHFLGDILTHMGCPLFWPINTYRVGNNIGFSTNGTVEQYLVTPLLTIAVILYSIYLFPWPDLLP</sequence>
<dbReference type="InterPro" id="IPR007404">
    <property type="entry name" value="YdjM-like"/>
</dbReference>
<keyword evidence="1" id="KW-1133">Transmembrane helix</keyword>
<feature type="transmembrane region" description="Helical" evidence="1">
    <location>
        <begin position="90"/>
        <end position="123"/>
    </location>
</feature>
<dbReference type="GO" id="GO:0016787">
    <property type="term" value="F:hydrolase activity"/>
    <property type="evidence" value="ECO:0007669"/>
    <property type="project" value="UniProtKB-KW"/>
</dbReference>
<feature type="transmembrane region" description="Helical" evidence="1">
    <location>
        <begin position="159"/>
        <end position="188"/>
    </location>
</feature>
<evidence type="ECO:0000256" key="1">
    <source>
        <dbReference type="SAM" id="Phobius"/>
    </source>
</evidence>
<reference evidence="3" key="1">
    <citation type="submission" date="2023-07" db="EMBL/GenBank/DDBJ databases">
        <title>Novel species in the genus Lipingzhangella isolated from Sambhar Salt Lake.</title>
        <authorList>
            <person name="Jiya N."/>
            <person name="Kajale S."/>
            <person name="Sharma A."/>
        </authorList>
    </citation>
    <scope>NUCLEOTIDE SEQUENCE [LARGE SCALE GENOMIC DNA]</scope>
    <source>
        <strain evidence="3">LS1_29</strain>
    </source>
</reference>
<evidence type="ECO:0000313" key="2">
    <source>
        <dbReference type="EMBL" id="MDS1269553.1"/>
    </source>
</evidence>
<organism evidence="2 3">
    <name type="scientific">Lipingzhangella rawalii</name>
    <dbReference type="NCBI Taxonomy" id="2055835"/>
    <lineage>
        <taxon>Bacteria</taxon>
        <taxon>Bacillati</taxon>
        <taxon>Actinomycetota</taxon>
        <taxon>Actinomycetes</taxon>
        <taxon>Streptosporangiales</taxon>
        <taxon>Nocardiopsidaceae</taxon>
        <taxon>Lipingzhangella</taxon>
    </lineage>
</organism>
<keyword evidence="3" id="KW-1185">Reference proteome</keyword>
<dbReference type="EMBL" id="JAVLVT010000001">
    <property type="protein sequence ID" value="MDS1269553.1"/>
    <property type="molecule type" value="Genomic_DNA"/>
</dbReference>
<keyword evidence="1" id="KW-0472">Membrane</keyword>